<accession>A0A6J4KW06</accession>
<evidence type="ECO:0008006" key="3">
    <source>
        <dbReference type="Google" id="ProtNLM"/>
    </source>
</evidence>
<dbReference type="EMBL" id="CADCTT010000270">
    <property type="protein sequence ID" value="CAA9316637.1"/>
    <property type="molecule type" value="Genomic_DNA"/>
</dbReference>
<sequence length="241" mass="26437">MLLADVTRVLVVVAHCDDAEWMFGGTIARLCAQGAEVAYVVVTDGASGGVDLDVTDEELAATRAAEQRAAAAVLGVGEVVFLGYHNDELQVTVELKRDLVRQIRRLRPELVLTLTPHRELSAPVGWSHGDHIAVGEATLQAVYPEALMPRIHPELADEGLVAHEATEVWFPALADADRYVDVTAVTQTKMDAVWCHRSQNGEAAGSREWLFEQHIAPPMREAGERIGVRFAERFRRVSVRG</sequence>
<evidence type="ECO:0000313" key="2">
    <source>
        <dbReference type="EMBL" id="CAA9316637.1"/>
    </source>
</evidence>
<dbReference type="Gene3D" id="3.40.50.10320">
    <property type="entry name" value="LmbE-like"/>
    <property type="match status" value="1"/>
</dbReference>
<dbReference type="SUPFAM" id="SSF102588">
    <property type="entry name" value="LmbE-like"/>
    <property type="match status" value="1"/>
</dbReference>
<dbReference type="GO" id="GO:0016137">
    <property type="term" value="P:glycoside metabolic process"/>
    <property type="evidence" value="ECO:0007669"/>
    <property type="project" value="UniProtKB-ARBA"/>
</dbReference>
<name>A0A6J4KW06_9ACTN</name>
<gene>
    <name evidence="2" type="ORF">AVDCRST_MAG61-2071</name>
</gene>
<reference evidence="2" key="1">
    <citation type="submission" date="2020-02" db="EMBL/GenBank/DDBJ databases">
        <authorList>
            <person name="Meier V. D."/>
        </authorList>
    </citation>
    <scope>NUCLEOTIDE SEQUENCE</scope>
    <source>
        <strain evidence="2">AVDCRST_MAG61</strain>
    </source>
</reference>
<organism evidence="2">
    <name type="scientific">uncultured Friedmanniella sp</name>
    <dbReference type="NCBI Taxonomy" id="335381"/>
    <lineage>
        <taxon>Bacteria</taxon>
        <taxon>Bacillati</taxon>
        <taxon>Actinomycetota</taxon>
        <taxon>Actinomycetes</taxon>
        <taxon>Propionibacteriales</taxon>
        <taxon>Nocardioidaceae</taxon>
        <taxon>Friedmanniella</taxon>
        <taxon>environmental samples</taxon>
    </lineage>
</organism>
<dbReference type="GO" id="GO:0016811">
    <property type="term" value="F:hydrolase activity, acting on carbon-nitrogen (but not peptide) bonds, in linear amides"/>
    <property type="evidence" value="ECO:0007669"/>
    <property type="project" value="TreeGrafter"/>
</dbReference>
<dbReference type="InterPro" id="IPR024078">
    <property type="entry name" value="LmbE-like_dom_sf"/>
</dbReference>
<evidence type="ECO:0000256" key="1">
    <source>
        <dbReference type="ARBA" id="ARBA00022833"/>
    </source>
</evidence>
<protein>
    <recommendedName>
        <fullName evidence="3">LmbE family protein</fullName>
    </recommendedName>
</protein>
<proteinExistence type="predicted"/>
<keyword evidence="1" id="KW-0862">Zinc</keyword>
<dbReference type="AlphaFoldDB" id="A0A6J4KW06"/>
<dbReference type="PANTHER" id="PTHR12993">
    <property type="entry name" value="N-ACETYLGLUCOSAMINYL-PHOSPHATIDYLINOSITOL DE-N-ACETYLASE-RELATED"/>
    <property type="match status" value="1"/>
</dbReference>
<dbReference type="InterPro" id="IPR003737">
    <property type="entry name" value="GlcNAc_PI_deacetylase-related"/>
</dbReference>
<dbReference type="Pfam" id="PF02585">
    <property type="entry name" value="PIG-L"/>
    <property type="match status" value="1"/>
</dbReference>
<dbReference type="PANTHER" id="PTHR12993:SF28">
    <property type="entry name" value="LMBE FAMILY PROTEIN"/>
    <property type="match status" value="1"/>
</dbReference>